<dbReference type="AlphaFoldDB" id="A0A0S1T688"/>
<keyword evidence="1" id="KW-0175">Coiled coil</keyword>
<feature type="coiled-coil region" evidence="1">
    <location>
        <begin position="12"/>
        <end position="39"/>
    </location>
</feature>
<evidence type="ECO:0000256" key="1">
    <source>
        <dbReference type="SAM" id="Coils"/>
    </source>
</evidence>
<evidence type="ECO:0000313" key="2">
    <source>
        <dbReference type="EMBL" id="CPT18648.1"/>
    </source>
</evidence>
<reference evidence="3 5" key="2">
    <citation type="submission" date="2018-08" db="EMBL/GenBank/DDBJ databases">
        <title>Linezolid Resistance in Mycobacterium abscessus: MIC Distribution and Comprehensive Investigation of Resistance Mechanisms.</title>
        <authorList>
            <person name="Ye M."/>
            <person name="Xu L."/>
            <person name="Zou Y."/>
            <person name="Li B."/>
            <person name="Guo Q."/>
            <person name="Zhang Y."/>
            <person name="Zhan M."/>
            <person name="Xu B."/>
            <person name="Yu F."/>
            <person name="Zhang Z."/>
            <person name="Chu H."/>
        </authorList>
    </citation>
    <scope>NUCLEOTIDE SEQUENCE [LARGE SCALE GENOMIC DNA]</scope>
    <source>
        <strain evidence="3 5">G143</strain>
    </source>
</reference>
<dbReference type="EMBL" id="CSUW01000003">
    <property type="protein sequence ID" value="CPT18648.1"/>
    <property type="molecule type" value="Genomic_DNA"/>
</dbReference>
<dbReference type="Proteomes" id="UP000038487">
    <property type="component" value="Unassembled WGS sequence"/>
</dbReference>
<evidence type="ECO:0000313" key="4">
    <source>
        <dbReference type="Proteomes" id="UP000038487"/>
    </source>
</evidence>
<protein>
    <submittedName>
        <fullName evidence="3">Uncharacterized protein</fullName>
    </submittedName>
</protein>
<evidence type="ECO:0000313" key="5">
    <source>
        <dbReference type="Proteomes" id="UP000284557"/>
    </source>
</evidence>
<organism evidence="3 5">
    <name type="scientific">Mycobacteroides abscessus</name>
    <dbReference type="NCBI Taxonomy" id="36809"/>
    <lineage>
        <taxon>Bacteria</taxon>
        <taxon>Bacillati</taxon>
        <taxon>Actinomycetota</taxon>
        <taxon>Actinomycetes</taxon>
        <taxon>Mycobacteriales</taxon>
        <taxon>Mycobacteriaceae</taxon>
        <taxon>Mycobacteroides</taxon>
    </lineage>
</organism>
<reference evidence="2 4" key="1">
    <citation type="submission" date="2015-03" db="EMBL/GenBank/DDBJ databases">
        <authorList>
            <consortium name="Pathogen Informatics"/>
            <person name="Murphy D."/>
        </authorList>
    </citation>
    <scope>NUCLEOTIDE SEQUENCE [LARGE SCALE GENOMIC DNA]</scope>
    <source>
        <strain evidence="2 4">PAP036</strain>
    </source>
</reference>
<dbReference type="Proteomes" id="UP000284557">
    <property type="component" value="Unassembled WGS sequence"/>
</dbReference>
<name>A0A0S1T688_9MYCO</name>
<sequence length="76" mass="8744">MIDITEALAGIVADFESTLDQLRDEAEAARGEAVLGESELAKTAKPVDEFRMPSQTYMSEADFDEDDVYRWQRWRR</sequence>
<proteinExistence type="predicted"/>
<comment type="caution">
    <text evidence="3">The sequence shown here is derived from an EMBL/GenBank/DDBJ whole genome shotgun (WGS) entry which is preliminary data.</text>
</comment>
<dbReference type="RefSeq" id="WP_005077533.1">
    <property type="nucleotide sequence ID" value="NZ_CM125927.1"/>
</dbReference>
<evidence type="ECO:0000313" key="3">
    <source>
        <dbReference type="EMBL" id="RIT43959.1"/>
    </source>
</evidence>
<gene>
    <name evidence="3" type="ORF">D2E76_02665</name>
    <name evidence="2" type="ORF">ERS075527_01594</name>
</gene>
<accession>A0A0S1T688</accession>
<dbReference type="EMBL" id="QXBN01000001">
    <property type="protein sequence ID" value="RIT43959.1"/>
    <property type="molecule type" value="Genomic_DNA"/>
</dbReference>
<dbReference type="GeneID" id="93380684"/>